<dbReference type="KEGG" id="vde:111243136"/>
<dbReference type="Proteomes" id="UP000594260">
    <property type="component" value="Unplaced"/>
</dbReference>
<feature type="compositionally biased region" description="Polar residues" evidence="1">
    <location>
        <begin position="125"/>
        <end position="135"/>
    </location>
</feature>
<accession>A0A7M7IXL3</accession>
<feature type="region of interest" description="Disordered" evidence="1">
    <location>
        <begin position="112"/>
        <end position="135"/>
    </location>
</feature>
<dbReference type="GeneID" id="111243136"/>
<keyword evidence="3" id="KW-1185">Reference proteome</keyword>
<feature type="compositionally biased region" description="Basic and acidic residues" evidence="1">
    <location>
        <begin position="112"/>
        <end position="124"/>
    </location>
</feature>
<name>A0A7M7IXL3_VARDE</name>
<proteinExistence type="predicted"/>
<dbReference type="InParanoid" id="A0A7M7IXL3"/>
<evidence type="ECO:0000313" key="2">
    <source>
        <dbReference type="EnsemblMetazoa" id="XP_022643980"/>
    </source>
</evidence>
<reference evidence="2" key="1">
    <citation type="submission" date="2021-01" db="UniProtKB">
        <authorList>
            <consortium name="EnsemblMetazoa"/>
        </authorList>
    </citation>
    <scope>IDENTIFICATION</scope>
</reference>
<dbReference type="EnsemblMetazoa" id="XM_022788245">
    <property type="protein sequence ID" value="XP_022643980"/>
    <property type="gene ID" value="LOC111243136"/>
</dbReference>
<dbReference type="AlphaFoldDB" id="A0A7M7IXL3"/>
<evidence type="ECO:0000256" key="1">
    <source>
        <dbReference type="SAM" id="MobiDB-lite"/>
    </source>
</evidence>
<sequence>MTRWLDATTGQSSLPPYPPVPEEWHRSMTAWLRAAGHLQTGWSLMETRRKCLEGISATEHRCSAQRQHKCQPRKSTSRLTWLHSVLAPLTRPPKMLNVLLSKKVKRNKCLRTGDRASHRTETRSRVTVQTYETDA</sequence>
<evidence type="ECO:0000313" key="3">
    <source>
        <dbReference type="Proteomes" id="UP000594260"/>
    </source>
</evidence>
<organism evidence="2 3">
    <name type="scientific">Varroa destructor</name>
    <name type="common">Honeybee mite</name>
    <dbReference type="NCBI Taxonomy" id="109461"/>
    <lineage>
        <taxon>Eukaryota</taxon>
        <taxon>Metazoa</taxon>
        <taxon>Ecdysozoa</taxon>
        <taxon>Arthropoda</taxon>
        <taxon>Chelicerata</taxon>
        <taxon>Arachnida</taxon>
        <taxon>Acari</taxon>
        <taxon>Parasitiformes</taxon>
        <taxon>Mesostigmata</taxon>
        <taxon>Gamasina</taxon>
        <taxon>Dermanyssoidea</taxon>
        <taxon>Varroidae</taxon>
        <taxon>Varroa</taxon>
    </lineage>
</organism>
<protein>
    <submittedName>
        <fullName evidence="2">Uncharacterized protein</fullName>
    </submittedName>
</protein>
<dbReference type="RefSeq" id="XP_022643980.1">
    <property type="nucleotide sequence ID" value="XM_022788245.1"/>
</dbReference>